<keyword evidence="15" id="KW-1185">Reference proteome</keyword>
<evidence type="ECO:0000256" key="3">
    <source>
        <dbReference type="ARBA" id="ARBA00022448"/>
    </source>
</evidence>
<evidence type="ECO:0000259" key="12">
    <source>
        <dbReference type="Pfam" id="PF03934"/>
    </source>
</evidence>
<evidence type="ECO:0000256" key="2">
    <source>
        <dbReference type="ARBA" id="ARBA00007246"/>
    </source>
</evidence>
<evidence type="ECO:0000256" key="7">
    <source>
        <dbReference type="ARBA" id="ARBA00022927"/>
    </source>
</evidence>
<organism evidence="14 15">
    <name type="scientific">Vibrio toranzoniae</name>
    <dbReference type="NCBI Taxonomy" id="1194427"/>
    <lineage>
        <taxon>Bacteria</taxon>
        <taxon>Pseudomonadati</taxon>
        <taxon>Pseudomonadota</taxon>
        <taxon>Gammaproteobacteria</taxon>
        <taxon>Vibrionales</taxon>
        <taxon>Vibrionaceae</taxon>
        <taxon>Vibrio</taxon>
    </lineage>
</organism>
<dbReference type="Pfam" id="PF03934">
    <property type="entry name" value="T2SSK"/>
    <property type="match status" value="1"/>
</dbReference>
<dbReference type="Pfam" id="PF21687">
    <property type="entry name" value="T2SSK_1st"/>
    <property type="match status" value="1"/>
</dbReference>
<sequence length="349" mass="38726">MANRTHDLAKIHSAMGRKQNGVALIIILMLLAIMATIAGSMSERLFTQFKRVGNQLNYQQAYWYSIGVEALVQDGISQSYKDSDTVNLSQPWALEEQVYPLDYGQVSGRIVDAQACFNLNALAGVTATSSNQTPYLVTVWQTLLENQDIEPYQAEVIANSSWEFVDADTRTTSTVGVEDSTYEAMKPSYLAANGLMADESELRAVYQVTGEVMNKIRPFVCALPTDDFRLNVNTLTEKQAPLLEAMFAPGLSASDAKQLLDKRPFDGWNTVDAFMAEPAIVGVSAEVSKKAKGYLTVDSAYFELDAEVLVEQSRVRIRTLFYSSNRETVTVVRRRFGGISERVSDRSTE</sequence>
<evidence type="ECO:0000259" key="13">
    <source>
        <dbReference type="Pfam" id="PF21687"/>
    </source>
</evidence>
<evidence type="ECO:0000256" key="9">
    <source>
        <dbReference type="ARBA" id="ARBA00023136"/>
    </source>
</evidence>
<evidence type="ECO:0000256" key="4">
    <source>
        <dbReference type="ARBA" id="ARBA00022475"/>
    </source>
</evidence>
<dbReference type="EMBL" id="LMXU01000002">
    <property type="protein sequence ID" value="KWU02433.1"/>
    <property type="molecule type" value="Genomic_DNA"/>
</dbReference>
<evidence type="ECO:0000313" key="15">
    <source>
        <dbReference type="Proteomes" id="UP000057389"/>
    </source>
</evidence>
<dbReference type="GO" id="GO:0005886">
    <property type="term" value="C:plasma membrane"/>
    <property type="evidence" value="ECO:0007669"/>
    <property type="project" value="UniProtKB-SubCell"/>
</dbReference>
<proteinExistence type="inferred from homology"/>
<evidence type="ECO:0000256" key="6">
    <source>
        <dbReference type="ARBA" id="ARBA00022692"/>
    </source>
</evidence>
<evidence type="ECO:0000256" key="1">
    <source>
        <dbReference type="ARBA" id="ARBA00004533"/>
    </source>
</evidence>
<keyword evidence="6 11" id="KW-0812">Transmembrane</keyword>
<comment type="subcellular location">
    <subcellularLocation>
        <location evidence="1 10">Cell inner membrane</location>
    </subcellularLocation>
</comment>
<dbReference type="Gene3D" id="3.30.1300.30">
    <property type="entry name" value="GSPII I/J protein-like"/>
    <property type="match status" value="1"/>
</dbReference>
<dbReference type="InterPro" id="IPR049031">
    <property type="entry name" value="T2SSK_SAM-like_1st"/>
</dbReference>
<dbReference type="PANTHER" id="PTHR38831">
    <property type="entry name" value="TYPE II SECRETION SYSTEM PROTEIN K"/>
    <property type="match status" value="1"/>
</dbReference>
<dbReference type="InterPro" id="IPR005628">
    <property type="entry name" value="GspK"/>
</dbReference>
<reference evidence="14 15" key="1">
    <citation type="submission" date="2015-11" db="EMBL/GenBank/DDBJ databases">
        <title>Draft WGS of Vibrio toranzoniae.</title>
        <authorList>
            <person name="Lasa A."/>
            <person name="Romalde J.L."/>
        </authorList>
    </citation>
    <scope>NUCLEOTIDE SEQUENCE [LARGE SCALE GENOMIC DNA]</scope>
    <source>
        <strain evidence="14 15">Vb 10.8</strain>
    </source>
</reference>
<comment type="caution">
    <text evidence="14">The sequence shown here is derived from an EMBL/GenBank/DDBJ whole genome shotgun (WGS) entry which is preliminary data.</text>
</comment>
<feature type="domain" description="T2SS protein K first SAM-like" evidence="13">
    <location>
        <begin position="115"/>
        <end position="225"/>
    </location>
</feature>
<keyword evidence="8 11" id="KW-1133">Transmembrane helix</keyword>
<name>A0A120DHG6_9VIBR</name>
<keyword evidence="4 10" id="KW-1003">Cell membrane</keyword>
<evidence type="ECO:0000256" key="8">
    <source>
        <dbReference type="ARBA" id="ARBA00022989"/>
    </source>
</evidence>
<keyword evidence="7" id="KW-0653">Protein transport</keyword>
<dbReference type="InterPro" id="IPR049179">
    <property type="entry name" value="T2SSK_SAM-like_2nd"/>
</dbReference>
<dbReference type="GO" id="GO:0009306">
    <property type="term" value="P:protein secretion"/>
    <property type="evidence" value="ECO:0007669"/>
    <property type="project" value="InterPro"/>
</dbReference>
<comment type="similarity">
    <text evidence="2 10">Belongs to the GSP K family.</text>
</comment>
<evidence type="ECO:0000256" key="10">
    <source>
        <dbReference type="PIRNR" id="PIRNR002786"/>
    </source>
</evidence>
<feature type="domain" description="T2SS protein K second SAM-like" evidence="12">
    <location>
        <begin position="230"/>
        <end position="297"/>
    </location>
</feature>
<dbReference type="Gene3D" id="1.10.40.60">
    <property type="entry name" value="EpsJ-like"/>
    <property type="match status" value="2"/>
</dbReference>
<dbReference type="OrthoDB" id="9788973at2"/>
<feature type="transmembrane region" description="Helical" evidence="11">
    <location>
        <begin position="21"/>
        <end position="41"/>
    </location>
</feature>
<accession>A0A120DHG6</accession>
<dbReference type="SUPFAM" id="SSF54523">
    <property type="entry name" value="Pili subunits"/>
    <property type="match status" value="1"/>
</dbReference>
<protein>
    <recommendedName>
        <fullName evidence="10">Type II secretion system protein K</fullName>
    </recommendedName>
</protein>
<dbReference type="PIRSF" id="PIRSF002786">
    <property type="entry name" value="XcpX"/>
    <property type="match status" value="1"/>
</dbReference>
<evidence type="ECO:0000313" key="14">
    <source>
        <dbReference type="EMBL" id="KWU02433.1"/>
    </source>
</evidence>
<keyword evidence="5 10" id="KW-0997">Cell inner membrane</keyword>
<dbReference type="AlphaFoldDB" id="A0A120DHG6"/>
<dbReference type="GeneID" id="300177155"/>
<dbReference type="SUPFAM" id="SSF158544">
    <property type="entry name" value="GspK insert domain-like"/>
    <property type="match status" value="2"/>
</dbReference>
<dbReference type="InterPro" id="IPR045584">
    <property type="entry name" value="Pilin-like"/>
</dbReference>
<dbReference type="Proteomes" id="UP000057389">
    <property type="component" value="Unassembled WGS sequence"/>
</dbReference>
<evidence type="ECO:0000256" key="5">
    <source>
        <dbReference type="ARBA" id="ARBA00022519"/>
    </source>
</evidence>
<gene>
    <name evidence="14" type="ORF">APQ14_00370</name>
</gene>
<dbReference type="PANTHER" id="PTHR38831:SF1">
    <property type="entry name" value="TYPE II SECRETION SYSTEM PROTEIN K-RELATED"/>
    <property type="match status" value="1"/>
</dbReference>
<keyword evidence="9 10" id="KW-0472">Membrane</keyword>
<keyword evidence="3 10" id="KW-0813">Transport</keyword>
<dbReference type="NCBIfam" id="NF037980">
    <property type="entry name" value="T2SS_GspK"/>
    <property type="match status" value="1"/>
</dbReference>
<dbReference type="RefSeq" id="WP_060466914.1">
    <property type="nucleotide sequence ID" value="NZ_AP025514.1"/>
</dbReference>
<evidence type="ECO:0000256" key="11">
    <source>
        <dbReference type="SAM" id="Phobius"/>
    </source>
</evidence>
<dbReference type="InterPro" id="IPR038072">
    <property type="entry name" value="GspK_central_sf"/>
</dbReference>